<dbReference type="eggNOG" id="COG3126">
    <property type="taxonomic scope" value="Bacteria"/>
</dbReference>
<sequence length="188" mass="19344">MRLWHIFGGITVSIALAGCTNLENFGSALRTDAPVTSIVGTRTSIATPAVSGTVNLRQNIALPPNAVLTVTVSDASASDAAAKVITQHVVRTNGQQAPFRFVLPYNALDVRPGARILLSAAIAINNRVVLITENLIPVISNGVNNADLMLVPVASAAASAQSSGMLHSTQPAPVIEGRSPASGGLFSQ</sequence>
<keyword evidence="3" id="KW-1185">Reference proteome</keyword>
<dbReference type="RefSeq" id="WP_012764628.1">
    <property type="nucleotide sequence ID" value="NC_012880.1"/>
</dbReference>
<gene>
    <name evidence="2" type="ordered locus">Dd703_1006</name>
</gene>
<dbReference type="KEGG" id="dda:Dd703_1006"/>
<dbReference type="STRING" id="579405.Dd703_1006"/>
<dbReference type="PANTHER" id="PTHR38013:SF1">
    <property type="entry name" value="GLYCOPROTEIN_POLYSACCHARIDE METABOLISM"/>
    <property type="match status" value="1"/>
</dbReference>
<dbReference type="EMBL" id="CP001654">
    <property type="protein sequence ID" value="ACS84811.1"/>
    <property type="molecule type" value="Genomic_DNA"/>
</dbReference>
<dbReference type="PANTHER" id="PTHR38013">
    <property type="entry name" value="GLYCOPROTEIN/POLYSACCHARIDE METABOLISM"/>
    <property type="match status" value="1"/>
</dbReference>
<organism evidence="2 3">
    <name type="scientific">Musicola paradisiaca (strain Ech703)</name>
    <name type="common">Dickeya paradisiaca</name>
    <name type="synonym">Dickeya dadantii</name>
    <dbReference type="NCBI Taxonomy" id="579405"/>
    <lineage>
        <taxon>Bacteria</taxon>
        <taxon>Pseudomonadati</taxon>
        <taxon>Pseudomonadota</taxon>
        <taxon>Gammaproteobacteria</taxon>
        <taxon>Enterobacterales</taxon>
        <taxon>Pectobacteriaceae</taxon>
        <taxon>Musicola</taxon>
    </lineage>
</organism>
<dbReference type="Pfam" id="PF09619">
    <property type="entry name" value="YscW"/>
    <property type="match status" value="1"/>
</dbReference>
<evidence type="ECO:0000313" key="2">
    <source>
        <dbReference type="EMBL" id="ACS84811.1"/>
    </source>
</evidence>
<dbReference type="Proteomes" id="UP000002734">
    <property type="component" value="Chromosome"/>
</dbReference>
<evidence type="ECO:0000256" key="1">
    <source>
        <dbReference type="SAM" id="MobiDB-lite"/>
    </source>
</evidence>
<name>C6CBM6_MUSP7</name>
<dbReference type="AlphaFoldDB" id="C6CBM6"/>
<keyword evidence="2" id="KW-0449">Lipoprotein</keyword>
<reference evidence="2" key="1">
    <citation type="submission" date="2009-06" db="EMBL/GenBank/DDBJ databases">
        <title>Complete sequence of Dickeya dadantii Ech703.</title>
        <authorList>
            <consortium name="US DOE Joint Genome Institute"/>
            <person name="Lucas S."/>
            <person name="Copeland A."/>
            <person name="Lapidus A."/>
            <person name="Glavina del Rio T."/>
            <person name="Dalin E."/>
            <person name="Tice H."/>
            <person name="Bruce D."/>
            <person name="Goodwin L."/>
            <person name="Pitluck S."/>
            <person name="Chertkov O."/>
            <person name="Brettin T."/>
            <person name="Detter J.C."/>
            <person name="Han C."/>
            <person name="Larimer F."/>
            <person name="Land M."/>
            <person name="Hauser L."/>
            <person name="Kyrpides N."/>
            <person name="Mikhailova N."/>
            <person name="Balakrishnan V."/>
            <person name="Glasner J."/>
            <person name="Perna N.T."/>
        </authorList>
    </citation>
    <scope>NUCLEOTIDE SEQUENCE [LARGE SCALE GENOMIC DNA]</scope>
    <source>
        <strain evidence="2">Ech703</strain>
    </source>
</reference>
<evidence type="ECO:0000313" key="3">
    <source>
        <dbReference type="Proteomes" id="UP000002734"/>
    </source>
</evidence>
<feature type="region of interest" description="Disordered" evidence="1">
    <location>
        <begin position="168"/>
        <end position="188"/>
    </location>
</feature>
<protein>
    <submittedName>
        <fullName evidence="2">Lipoprotein</fullName>
    </submittedName>
</protein>
<dbReference type="InterPro" id="IPR053196">
    <property type="entry name" value="Lipoprotein_YbaY-like"/>
</dbReference>
<accession>C6CBM6</accession>
<dbReference type="PROSITE" id="PS51257">
    <property type="entry name" value="PROKAR_LIPOPROTEIN"/>
    <property type="match status" value="1"/>
</dbReference>
<proteinExistence type="predicted"/>
<dbReference type="HOGENOM" id="CLU_130974_0_0_6"/>
<dbReference type="InterPro" id="IPR039366">
    <property type="entry name" value="Pilotin"/>
</dbReference>